<feature type="region of interest" description="Disordered" evidence="1">
    <location>
        <begin position="72"/>
        <end position="110"/>
    </location>
</feature>
<organism evidence="2 3">
    <name type="scientific">Cricetulus griseus</name>
    <name type="common">Chinese hamster</name>
    <name type="synonym">Cricetulus barabensis griseus</name>
    <dbReference type="NCBI Taxonomy" id="10029"/>
    <lineage>
        <taxon>Eukaryota</taxon>
        <taxon>Metazoa</taxon>
        <taxon>Chordata</taxon>
        <taxon>Craniata</taxon>
        <taxon>Vertebrata</taxon>
        <taxon>Euteleostomi</taxon>
        <taxon>Mammalia</taxon>
        <taxon>Eutheria</taxon>
        <taxon>Euarchontoglires</taxon>
        <taxon>Glires</taxon>
        <taxon>Rodentia</taxon>
        <taxon>Myomorpha</taxon>
        <taxon>Muroidea</taxon>
        <taxon>Cricetidae</taxon>
        <taxon>Cricetinae</taxon>
        <taxon>Cricetulus</taxon>
    </lineage>
</organism>
<dbReference type="Proteomes" id="UP000001075">
    <property type="component" value="Unassembled WGS sequence"/>
</dbReference>
<dbReference type="EMBL" id="JH000209">
    <property type="protein sequence ID" value="EGW08930.1"/>
    <property type="molecule type" value="Genomic_DNA"/>
</dbReference>
<evidence type="ECO:0000256" key="1">
    <source>
        <dbReference type="SAM" id="MobiDB-lite"/>
    </source>
</evidence>
<proteinExistence type="predicted"/>
<evidence type="ECO:0000313" key="3">
    <source>
        <dbReference type="Proteomes" id="UP000001075"/>
    </source>
</evidence>
<sequence>MPQGGREWGEPKIRGYTQQKALSSSAQHLLSSRDLCSTVSERTFTFSMVLRGRRGVMRLTAAVLRKRLARPRVGELSQPGRGRGSAPPMARACMGRCGGERASEANLGPT</sequence>
<name>G3H8E9_CRIGR</name>
<dbReference type="AlphaFoldDB" id="G3H8E9"/>
<evidence type="ECO:0000313" key="2">
    <source>
        <dbReference type="EMBL" id="EGW08930.1"/>
    </source>
</evidence>
<gene>
    <name evidence="2" type="ORF">I79_006648</name>
</gene>
<dbReference type="InParanoid" id="G3H8E9"/>
<accession>G3H8E9</accession>
<reference evidence="3" key="1">
    <citation type="journal article" date="2011" name="Nat. Biotechnol.">
        <title>The genomic sequence of the Chinese hamster ovary (CHO)-K1 cell line.</title>
        <authorList>
            <person name="Xu X."/>
            <person name="Nagarajan H."/>
            <person name="Lewis N.E."/>
            <person name="Pan S."/>
            <person name="Cai Z."/>
            <person name="Liu X."/>
            <person name="Chen W."/>
            <person name="Xie M."/>
            <person name="Wang W."/>
            <person name="Hammond S."/>
            <person name="Andersen M.R."/>
            <person name="Neff N."/>
            <person name="Passarelli B."/>
            <person name="Koh W."/>
            <person name="Fan H.C."/>
            <person name="Wang J."/>
            <person name="Gui Y."/>
            <person name="Lee K.H."/>
            <person name="Betenbaugh M.J."/>
            <person name="Quake S.R."/>
            <person name="Famili I."/>
            <person name="Palsson B.O."/>
            <person name="Wang J."/>
        </authorList>
    </citation>
    <scope>NUCLEOTIDE SEQUENCE [LARGE SCALE GENOMIC DNA]</scope>
    <source>
        <strain evidence="3">CHO K1 cell line</strain>
    </source>
</reference>
<protein>
    <submittedName>
        <fullName evidence="2">Uncharacterized protein</fullName>
    </submittedName>
</protein>